<dbReference type="EMBL" id="KI695337">
    <property type="protein sequence ID" value="ETM36281.1"/>
    <property type="molecule type" value="Genomic_DNA"/>
</dbReference>
<dbReference type="InterPro" id="IPR019734">
    <property type="entry name" value="TPR_rpt"/>
</dbReference>
<reference evidence="2" key="1">
    <citation type="submission" date="2013-11" db="EMBL/GenBank/DDBJ databases">
        <title>The Genome Sequence of Phytophthora parasitica IAC_01/95.</title>
        <authorList>
            <consortium name="The Broad Institute Genomics Platform"/>
            <person name="Russ C."/>
            <person name="Tyler B."/>
            <person name="Panabieres F."/>
            <person name="Shan W."/>
            <person name="Tripathy S."/>
            <person name="Grunwald N."/>
            <person name="Machado M."/>
            <person name="Johnson C.S."/>
            <person name="Arredondo F."/>
            <person name="Hong C."/>
            <person name="Coffey M."/>
            <person name="Young S.K."/>
            <person name="Zeng Q."/>
            <person name="Gargeya S."/>
            <person name="Fitzgerald M."/>
            <person name="Abouelleil A."/>
            <person name="Alvarado L."/>
            <person name="Chapman S.B."/>
            <person name="Gainer-Dewar J."/>
            <person name="Goldberg J."/>
            <person name="Griggs A."/>
            <person name="Gujja S."/>
            <person name="Hansen M."/>
            <person name="Howarth C."/>
            <person name="Imamovic A."/>
            <person name="Ireland A."/>
            <person name="Larimer J."/>
            <person name="McCowan C."/>
            <person name="Murphy C."/>
            <person name="Pearson M."/>
            <person name="Poon T.W."/>
            <person name="Priest M."/>
            <person name="Roberts A."/>
            <person name="Saif S."/>
            <person name="Shea T."/>
            <person name="Sykes S."/>
            <person name="Wortman J."/>
            <person name="Nusbaum C."/>
            <person name="Birren B."/>
        </authorList>
    </citation>
    <scope>NUCLEOTIDE SEQUENCE [LARGE SCALE GENOMIC DNA]</scope>
    <source>
        <strain evidence="2">IAC_01/95</strain>
    </source>
</reference>
<accession>W2MIX1</accession>
<sequence>MSAANSSTSHPSSQPKDQLVLQIEDVPLAGRLLTIEIFEVQPQVRSAPSTPSASTSSARANGFRVAARDDVENEYSLFVTRQKAEYLYRAAYPAEAEGSEMITPEAMANGILTYLSIIGNRQRDVGKLVCREPEPHFEKKTRVLPSSTPPHKQRNPHLPSKRLDQRAVRVQKTSRRTMEAVAAAMRRSGPDLNRDDESEIESGKFDRKGSEASILHRMAVADSKTMWKAQLETNYEESDHPSLYESDSSAATQEYTLAPGLSPVKRALPERKTKHKDLEERRQKGRQQRIMLAQAAHECPNSMLESIQGQGSYQKLIEETEQESGQLSPDTARRASMVIVGSTEKPTHQPRASSAPRSSVGKLYSLRNLFDLNASEPEQFLRRRTLDTYRSVLGKDNWQDDIPGMEIEITDERPTLETPPNKLDALLSSARRVMVVNAVGGSLQRNAGTSRLAHEKRRGRTSTSPNIYAAALSTSHSAPRLGVSVPRDEGVKAENLGTNAAGPQLNDAVKSSPRSQTNLMSGFHQKQPDDQAIHQEDSPPPQVVDLSVAKGSRGGLQRRSRPRSNSVGCEGVLRLAPLPSAAPKVPVQDFLSPPEPETTPDECEVIQEKETSVTSPDPEVVTYSPNMSILANTKDVENPTSETLDKLSKADILRYQGVTDGIQATANTYLPPVAAKPAIDTEAQENLSLLVELAFPLTSQKEDFPRTSRQECWEEPSQSVIPPDIYDESGGISNNMADSVVANPAQTCVEDRSHEQQHIQAREDESEELTDTTTPVEEKGDAMDKEPFEQVEKVESAITDNQMQSCANFLRIDEENENQTKCLTENPSCANNDDNLDRYDADQRGENDMLVSPREASDTVNHPEISVDGSDAIQNDLSPHDNDAEKVEAPENSSPSDEKVKVMELSIDYKDEETANTMSFPPLVADSVNSTLFSRDQNYNESSIVSDHDADSSVPVDDIVQPIDGISLPTENILPYEELTSVGADADEDTAPFEENGRDPEHDKTMQNTFAESIEPDLIITTQPQKATDIEVEQFSTEKLSLADDNYPLLTLSSQQEEPILEAPPECEKPVAILRKKSMNPRKKSISTGKVKITSKGLGSTRRSSVEQVADAQVVVDQLPPKLERRHTAKDVNNSDLSKRMRRMSTINLSNPLPGLSSTTAVKTGAKVSAVKSLDPALRRTSKRQTPSIQQHSGVAQSGTNYHKKWGKWMAGKNIIEKVGCLQLEELVMTDPRNEENLLKLGFRYARSPDTSIPAILLLENDALLHKSATRTREYWFWLGSAHLDIFMRHRKYLPVARFHLNKSLRAFTSAFAYLESLMDPMLLLRYAIVLFWHKGDGNLEKTRDIFHELFSQFVSFCDKDRPNLLFLQFQVLHRLKLYVDAIDCINKILTLHENTKRQTGALLPSTNSIPVYDSADYRLMLMQCQQASGDYVSAAQSLASVLKDKNDQHDTTLKDEEYFDLWLSLAEKCFHHEDYALALEYYAIALNFAKQSQALAAIHYHLGLCFQSLGEDNKRVTEYKRARTANRHVPPLVSPTELNSPYEERFAQLLLKSVAQTVEEVRVELYGRAVRRLQRVFRRSRRNLNIKLDNSNSEAEVTKMPSLSKRKQSTVTTRELSVPVKIENTSDTTDNKKEETVPQNPVDLDDNQVGRREENPLVDIEHRHESFLARKKAAMEEMTELLTNPQYRGREASPSSRSNARLKATTQLRSGLLSPEKDRLDARRKQSMETYHQLGYVSSTMPWIEFWEKLLALAPELFESRQALYGSIARIRGRQPLVTDEVAFCALAESIGNVHEAAEKLHDASYERELTYVCAVIEVTKLLERDFPLDPMQLSLKPPRVSLPVISSSTADTIAAHGSHSPGTSRVVLPPTRVTSISKPKKHLRMNQMLDIHFQEHVQKQEAALAITEATGGFVPKHQRTEKLMVLQDFRLANNALLSSQLAFGSGKATI</sequence>
<gene>
    <name evidence="2" type="ORF">L914_16992</name>
</gene>
<dbReference type="VEuPathDB" id="FungiDB:PPTG_04078"/>
<feature type="compositionally biased region" description="Basic and acidic residues" evidence="1">
    <location>
        <begin position="749"/>
        <end position="763"/>
    </location>
</feature>
<dbReference type="SUPFAM" id="SSF48452">
    <property type="entry name" value="TPR-like"/>
    <property type="match status" value="1"/>
</dbReference>
<dbReference type="Proteomes" id="UP000054532">
    <property type="component" value="Unassembled WGS sequence"/>
</dbReference>
<evidence type="ECO:0000256" key="1">
    <source>
        <dbReference type="SAM" id="MobiDB-lite"/>
    </source>
</evidence>
<feature type="region of interest" description="Disordered" evidence="1">
    <location>
        <begin position="257"/>
        <end position="285"/>
    </location>
</feature>
<feature type="region of interest" description="Disordered" evidence="1">
    <location>
        <begin position="494"/>
        <end position="568"/>
    </location>
</feature>
<proteinExistence type="predicted"/>
<feature type="region of interest" description="Disordered" evidence="1">
    <location>
        <begin position="136"/>
        <end position="207"/>
    </location>
</feature>
<dbReference type="SMART" id="SM00028">
    <property type="entry name" value="TPR"/>
    <property type="match status" value="3"/>
</dbReference>
<protein>
    <submittedName>
        <fullName evidence="2">Uncharacterized protein</fullName>
    </submittedName>
</protein>
<feature type="compositionally biased region" description="Basic and acidic residues" evidence="1">
    <location>
        <begin position="188"/>
        <end position="207"/>
    </location>
</feature>
<feature type="compositionally biased region" description="Polar residues" evidence="1">
    <location>
        <begin position="1184"/>
        <end position="1197"/>
    </location>
</feature>
<name>W2MIX1_PHYNI</name>
<feature type="region of interest" description="Disordered" evidence="1">
    <location>
        <begin position="1178"/>
        <end position="1197"/>
    </location>
</feature>
<feature type="region of interest" description="Disordered" evidence="1">
    <location>
        <begin position="1593"/>
        <end position="1649"/>
    </location>
</feature>
<feature type="region of interest" description="Disordered" evidence="1">
    <location>
        <begin position="446"/>
        <end position="465"/>
    </location>
</feature>
<evidence type="ECO:0000313" key="2">
    <source>
        <dbReference type="EMBL" id="ETM36281.1"/>
    </source>
</evidence>
<dbReference type="InterPro" id="IPR011990">
    <property type="entry name" value="TPR-like_helical_dom_sf"/>
</dbReference>
<feature type="compositionally biased region" description="Basic and acidic residues" evidence="1">
    <location>
        <begin position="267"/>
        <end position="282"/>
    </location>
</feature>
<feature type="compositionally biased region" description="Basic and acidic residues" evidence="1">
    <location>
        <begin position="776"/>
        <end position="789"/>
    </location>
</feature>
<feature type="compositionally biased region" description="Basic and acidic residues" evidence="1">
    <location>
        <begin position="878"/>
        <end position="889"/>
    </location>
</feature>
<feature type="region of interest" description="Disordered" evidence="1">
    <location>
        <begin position="749"/>
        <end position="789"/>
    </location>
</feature>
<feature type="region of interest" description="Disordered" evidence="1">
    <location>
        <begin position="851"/>
        <end position="900"/>
    </location>
</feature>
<dbReference type="Gene3D" id="1.25.40.10">
    <property type="entry name" value="Tetratricopeptide repeat domain"/>
    <property type="match status" value="1"/>
</dbReference>
<feature type="compositionally biased region" description="Basic and acidic residues" evidence="1">
    <location>
        <begin position="526"/>
        <end position="537"/>
    </location>
</feature>
<organism evidence="2">
    <name type="scientific">Phytophthora nicotianae</name>
    <name type="common">Potato buckeye rot agent</name>
    <name type="synonym">Phytophthora parasitica</name>
    <dbReference type="NCBI Taxonomy" id="4792"/>
    <lineage>
        <taxon>Eukaryota</taxon>
        <taxon>Sar</taxon>
        <taxon>Stramenopiles</taxon>
        <taxon>Oomycota</taxon>
        <taxon>Peronosporomycetes</taxon>
        <taxon>Peronosporales</taxon>
        <taxon>Peronosporaceae</taxon>
        <taxon>Phytophthora</taxon>
    </lineage>
</organism>